<proteinExistence type="predicted"/>
<feature type="non-terminal residue" evidence="1">
    <location>
        <position position="1"/>
    </location>
</feature>
<sequence length="66" mass="7425">LEARPLLMKGLEVKELGLMINYDAPNHYEDYCWYGIESLLSVNSIVNAASWVLVLLKLKAVTTAKD</sequence>
<dbReference type="EMBL" id="BKCJ011205499">
    <property type="protein sequence ID" value="GFD03510.1"/>
    <property type="molecule type" value="Genomic_DNA"/>
</dbReference>
<name>A0A699T0W1_TANCI</name>
<dbReference type="AlphaFoldDB" id="A0A699T0W1"/>
<gene>
    <name evidence="1" type="ORF">Tci_875479</name>
</gene>
<organism evidence="1">
    <name type="scientific">Tanacetum cinerariifolium</name>
    <name type="common">Dalmatian daisy</name>
    <name type="synonym">Chrysanthemum cinerariifolium</name>
    <dbReference type="NCBI Taxonomy" id="118510"/>
    <lineage>
        <taxon>Eukaryota</taxon>
        <taxon>Viridiplantae</taxon>
        <taxon>Streptophyta</taxon>
        <taxon>Embryophyta</taxon>
        <taxon>Tracheophyta</taxon>
        <taxon>Spermatophyta</taxon>
        <taxon>Magnoliopsida</taxon>
        <taxon>eudicotyledons</taxon>
        <taxon>Gunneridae</taxon>
        <taxon>Pentapetalae</taxon>
        <taxon>asterids</taxon>
        <taxon>campanulids</taxon>
        <taxon>Asterales</taxon>
        <taxon>Asteraceae</taxon>
        <taxon>Asteroideae</taxon>
        <taxon>Anthemideae</taxon>
        <taxon>Anthemidinae</taxon>
        <taxon>Tanacetum</taxon>
    </lineage>
</organism>
<comment type="caution">
    <text evidence="1">The sequence shown here is derived from an EMBL/GenBank/DDBJ whole genome shotgun (WGS) entry which is preliminary data.</text>
</comment>
<evidence type="ECO:0000313" key="1">
    <source>
        <dbReference type="EMBL" id="GFD03510.1"/>
    </source>
</evidence>
<reference evidence="1" key="1">
    <citation type="journal article" date="2019" name="Sci. Rep.">
        <title>Draft genome of Tanacetum cinerariifolium, the natural source of mosquito coil.</title>
        <authorList>
            <person name="Yamashiro T."/>
            <person name="Shiraishi A."/>
            <person name="Satake H."/>
            <person name="Nakayama K."/>
        </authorList>
    </citation>
    <scope>NUCLEOTIDE SEQUENCE</scope>
</reference>
<protein>
    <submittedName>
        <fullName evidence="1">Uncharacterized protein</fullName>
    </submittedName>
</protein>
<accession>A0A699T0W1</accession>